<feature type="region of interest" description="Disordered" evidence="1">
    <location>
        <begin position="169"/>
        <end position="189"/>
    </location>
</feature>
<evidence type="ECO:0000313" key="4">
    <source>
        <dbReference type="EMBL" id="GLH98583.1"/>
    </source>
</evidence>
<feature type="signal peptide" evidence="2">
    <location>
        <begin position="1"/>
        <end position="34"/>
    </location>
</feature>
<name>A0ABQ5QVR2_9ACTN</name>
<keyword evidence="5" id="KW-1185">Reference proteome</keyword>
<dbReference type="CDD" id="cd03398">
    <property type="entry name" value="PAP2_haloperoxidase"/>
    <property type="match status" value="1"/>
</dbReference>
<accession>A0ABQ5QVR2</accession>
<dbReference type="RefSeq" id="WP_281897616.1">
    <property type="nucleotide sequence ID" value="NZ_BSDI01000017.1"/>
</dbReference>
<sequence>MAHRAIKRRVGAVLLAAVCAAAAMLLATPGPAAAAPPADHVLFWNDVLLRTYRQAGGPPTTLSRAGAMMHGAIYDAVTSFTCEENERRGLGCDSEPYLVRVDIPNNVNLFHVTMIDYAAVSVLRSVFPQFNFDADLAAAQEGRTPSTGQTESIRVGNAAAQAMLNARANDGSANNTPYTPGTNPGDWRPTGSGNAASPNWGLVRPFALTSGSQVRPPLPGGFASTAQLLASPLYAAQVNEVKQLGRETGSTRTAEQTRIAWFWANDLDGTYKPPGQHYAHTQIVAKQRQLTEFQNARLFALVALSMADAGIASWDAKYQTAVDLWRPESAIRLADTDNNSATTAEPGWEPLSATAAGVNFSPPFPAYVSGHATLGAAWAGAMRHYFGTDNITFTATTEDPHAIGVTRTFTTFSAAATEDARSRIYLGVHYQFDADQGMATGTRVADHVAANYLKAAPEWDIFGPFQGEQECQAEGDRLVATPDYYEYFCDGYIGEWFLNVR</sequence>
<comment type="caution">
    <text evidence="4">The sequence shown here is derived from an EMBL/GenBank/DDBJ whole genome shotgun (WGS) entry which is preliminary data.</text>
</comment>
<evidence type="ECO:0000256" key="2">
    <source>
        <dbReference type="SAM" id="SignalP"/>
    </source>
</evidence>
<reference evidence="4" key="1">
    <citation type="submission" date="2022-12" db="EMBL/GenBank/DDBJ databases">
        <title>New Phytohabitans aurantiacus sp. RD004123 nov., an actinomycete isolated from soil.</title>
        <authorList>
            <person name="Triningsih D.W."/>
            <person name="Harunari E."/>
            <person name="Igarashi Y."/>
        </authorList>
    </citation>
    <scope>NUCLEOTIDE SEQUENCE</scope>
    <source>
        <strain evidence="4">RD004123</strain>
    </source>
</reference>
<evidence type="ECO:0000259" key="3">
    <source>
        <dbReference type="Pfam" id="PF01569"/>
    </source>
</evidence>
<dbReference type="InterPro" id="IPR036938">
    <property type="entry name" value="PAP2/HPO_sf"/>
</dbReference>
<dbReference type="InterPro" id="IPR000326">
    <property type="entry name" value="PAP2/HPO"/>
</dbReference>
<feature type="domain" description="Phosphatidic acid phosphatase type 2/haloperoxidase" evidence="3">
    <location>
        <begin position="304"/>
        <end position="445"/>
    </location>
</feature>
<dbReference type="PANTHER" id="PTHR34599:SF1">
    <property type="entry name" value="PHOSPHATIDIC ACID PHOSPHATASE TYPE 2_HALOPEROXIDASE DOMAIN-CONTAINING PROTEIN"/>
    <property type="match status" value="1"/>
</dbReference>
<dbReference type="Proteomes" id="UP001144280">
    <property type="component" value="Unassembled WGS sequence"/>
</dbReference>
<protein>
    <recommendedName>
        <fullName evidence="3">Phosphatidic acid phosphatase type 2/haloperoxidase domain-containing protein</fullName>
    </recommendedName>
</protein>
<keyword evidence="2" id="KW-0732">Signal</keyword>
<dbReference type="Pfam" id="PF01569">
    <property type="entry name" value="PAP2"/>
    <property type="match status" value="1"/>
</dbReference>
<gene>
    <name evidence="4" type="ORF">Pa4123_38580</name>
</gene>
<dbReference type="SUPFAM" id="SSF48317">
    <property type="entry name" value="Acid phosphatase/Vanadium-dependent haloperoxidase"/>
    <property type="match status" value="1"/>
</dbReference>
<evidence type="ECO:0000256" key="1">
    <source>
        <dbReference type="SAM" id="MobiDB-lite"/>
    </source>
</evidence>
<feature type="compositionally biased region" description="Polar residues" evidence="1">
    <location>
        <begin position="171"/>
        <end position="182"/>
    </location>
</feature>
<evidence type="ECO:0000313" key="5">
    <source>
        <dbReference type="Proteomes" id="UP001144280"/>
    </source>
</evidence>
<dbReference type="InterPro" id="IPR052559">
    <property type="entry name" value="V-haloperoxidase"/>
</dbReference>
<dbReference type="EMBL" id="BSDI01000017">
    <property type="protein sequence ID" value="GLH98583.1"/>
    <property type="molecule type" value="Genomic_DNA"/>
</dbReference>
<dbReference type="Gene3D" id="1.10.606.20">
    <property type="match status" value="1"/>
</dbReference>
<proteinExistence type="predicted"/>
<dbReference type="PANTHER" id="PTHR34599">
    <property type="entry name" value="PEROXIDASE-RELATED"/>
    <property type="match status" value="1"/>
</dbReference>
<organism evidence="4 5">
    <name type="scientific">Phytohabitans aurantiacus</name>
    <dbReference type="NCBI Taxonomy" id="3016789"/>
    <lineage>
        <taxon>Bacteria</taxon>
        <taxon>Bacillati</taxon>
        <taxon>Actinomycetota</taxon>
        <taxon>Actinomycetes</taxon>
        <taxon>Micromonosporales</taxon>
        <taxon>Micromonosporaceae</taxon>
    </lineage>
</organism>
<feature type="chain" id="PRO_5045948647" description="Phosphatidic acid phosphatase type 2/haloperoxidase domain-containing protein" evidence="2">
    <location>
        <begin position="35"/>
        <end position="501"/>
    </location>
</feature>